<name>A0A0H3GDP3_LISM4</name>
<feature type="domain" description="TarS/TarP linker" evidence="4">
    <location>
        <begin position="223"/>
        <end position="322"/>
    </location>
</feature>
<evidence type="ECO:0000259" key="4">
    <source>
        <dbReference type="Pfam" id="PF22181"/>
    </source>
</evidence>
<dbReference type="InterPro" id="IPR041038">
    <property type="entry name" value="TarS_C1"/>
</dbReference>
<dbReference type="PANTHER" id="PTHR22916:SF3">
    <property type="entry name" value="UDP-GLCNAC:BETAGAL BETA-1,3-N-ACETYLGLUCOSAMINYLTRANSFERASE-LIKE PROTEIN 1"/>
    <property type="match status" value="1"/>
</dbReference>
<dbReference type="GO" id="GO:0016758">
    <property type="term" value="F:hexosyltransferase activity"/>
    <property type="evidence" value="ECO:0007669"/>
    <property type="project" value="UniProtKB-ARBA"/>
</dbReference>
<dbReference type="PANTHER" id="PTHR22916">
    <property type="entry name" value="GLYCOSYLTRANSFERASE"/>
    <property type="match status" value="1"/>
</dbReference>
<dbReference type="InterPro" id="IPR029044">
    <property type="entry name" value="Nucleotide-diphossugar_trans"/>
</dbReference>
<evidence type="ECO:0000259" key="3">
    <source>
        <dbReference type="Pfam" id="PF18674"/>
    </source>
</evidence>
<dbReference type="HOGENOM" id="CLU_018620_2_0_9"/>
<organism evidence="5 6">
    <name type="scientific">Listeria monocytogenes serotype 1/2a (strain 10403S)</name>
    <dbReference type="NCBI Taxonomy" id="393133"/>
    <lineage>
        <taxon>Bacteria</taxon>
        <taxon>Bacillati</taxon>
        <taxon>Bacillota</taxon>
        <taxon>Bacilli</taxon>
        <taxon>Bacillales</taxon>
        <taxon>Listeriaceae</taxon>
        <taxon>Listeria</taxon>
    </lineage>
</organism>
<dbReference type="InterPro" id="IPR001173">
    <property type="entry name" value="Glyco_trans_2-like"/>
</dbReference>
<dbReference type="SUPFAM" id="SSF53448">
    <property type="entry name" value="Nucleotide-diphospho-sugar transferases"/>
    <property type="match status" value="1"/>
</dbReference>
<dbReference type="Proteomes" id="UP000001288">
    <property type="component" value="Chromosome"/>
</dbReference>
<sequence length="502" mass="58360">MIKISVIIPIYNAENYIEKAFSSLKNQTLAQNEFEILCIDDKSTDNSLGKLKQLSKIHKNMRIINLHKNSGGPMIPRNKGIKEAKGKYIIFLDNDDYLGEEALERLFIQAEKNQSEVIFGKYVGINGRGVPQSQFKKGNRNEADILADNLVYTLAPHKMFQTAFLKTKKIYFDPNILIGEDQYFVMKAYVNAKVITVLADYDYYYVVSRGDENLSIKESKMDPREICKVVPAVVKEIEASPLHPTYKKTLIRAYIQRYFNDYITGNYNLDYKNMSERQKTFVQVMKDTIVCHLDEKMKNELPTKIRFMIDIIAENNPEKLIDVRMQMENFSKNQVVKVENGYIKGRFRKMRPQLAYDDVYDINHLNSSKVQLHSVTLQNNNYLLDISLEQSLLTRFQTALRLCLKERDGNLEIWISPLKMLSTERGIYAVDSTLFNHTCIWDLFIESEINGFKNRKRVGKDRDFEEIVSSNNTPLLIQNNSYQIKAYFTTPFSNLSFQIISE</sequence>
<evidence type="ECO:0000259" key="2">
    <source>
        <dbReference type="Pfam" id="PF00535"/>
    </source>
</evidence>
<accession>A0A0H3GDP3</accession>
<dbReference type="Pfam" id="PF00535">
    <property type="entry name" value="Glycos_transf_2"/>
    <property type="match status" value="1"/>
</dbReference>
<evidence type="ECO:0000256" key="1">
    <source>
        <dbReference type="ARBA" id="ARBA00006739"/>
    </source>
</evidence>
<feature type="domain" description="Glycosyltransferase 2-like" evidence="2">
    <location>
        <begin position="5"/>
        <end position="137"/>
    </location>
</feature>
<dbReference type="Gene3D" id="3.90.550.10">
    <property type="entry name" value="Spore Coat Polysaccharide Biosynthesis Protein SpsA, Chain A"/>
    <property type="match status" value="1"/>
</dbReference>
<evidence type="ECO:0000313" key="6">
    <source>
        <dbReference type="Proteomes" id="UP000001288"/>
    </source>
</evidence>
<evidence type="ECO:0008006" key="7">
    <source>
        <dbReference type="Google" id="ProtNLM"/>
    </source>
</evidence>
<dbReference type="Pfam" id="PF22181">
    <property type="entry name" value="TarS_linker"/>
    <property type="match status" value="1"/>
</dbReference>
<dbReference type="Pfam" id="PF18674">
    <property type="entry name" value="TarS_C1"/>
    <property type="match status" value="1"/>
</dbReference>
<dbReference type="AlphaFoldDB" id="A0A0H3GDP3"/>
<evidence type="ECO:0000313" key="5">
    <source>
        <dbReference type="EMBL" id="AEO05498.1"/>
    </source>
</evidence>
<dbReference type="CDD" id="cd00761">
    <property type="entry name" value="Glyco_tranf_GTA_type"/>
    <property type="match status" value="1"/>
</dbReference>
<feature type="domain" description="TarS C-terminal" evidence="3">
    <location>
        <begin position="369"/>
        <end position="499"/>
    </location>
</feature>
<gene>
    <name evidence="5" type="ordered locus">LMRG_00178</name>
</gene>
<dbReference type="KEGG" id="lmt:LMRG_00178"/>
<dbReference type="RefSeq" id="WP_014600543.1">
    <property type="nucleotide sequence ID" value="NC_017544.1"/>
</dbReference>
<dbReference type="InterPro" id="IPR054028">
    <property type="entry name" value="TarS/TarP_linker"/>
</dbReference>
<proteinExistence type="inferred from homology"/>
<reference evidence="6" key="1">
    <citation type="submission" date="2010-04" db="EMBL/GenBank/DDBJ databases">
        <title>The genome sequence of Listeria monocytogenes strain 10403S.</title>
        <authorList>
            <consortium name="The Broad Institute Genome Sequencing Platform"/>
            <consortium name="The Broad Institute Genome Sequencing Center for Infectious Disease"/>
            <person name="Borowsky M."/>
            <person name="Borodovsky M."/>
            <person name="Young S.K."/>
            <person name="Zeng Q."/>
            <person name="Koehrsen M."/>
            <person name="Fitzgerald M."/>
            <person name="Wiedmann M."/>
            <person name="Swaminathan B."/>
            <person name="Lauer P."/>
            <person name="Portnoy D."/>
            <person name="Cossart P."/>
            <person name="Buchrieser C."/>
            <person name="Higgins D."/>
            <person name="Abouelleil A."/>
            <person name="Alvarado L."/>
            <person name="Arachchi H.M."/>
            <person name="Berlin A."/>
            <person name="Borenstein D."/>
            <person name="Brown A."/>
            <person name="Chapman S.B."/>
            <person name="Chen Z."/>
            <person name="Dunbar C.D."/>
            <person name="Engels R."/>
            <person name="Freedman E."/>
            <person name="Gearin G."/>
            <person name="Gellesch M."/>
            <person name="Goldberg J."/>
            <person name="Griggs A."/>
            <person name="Gujja S."/>
            <person name="Heilman E."/>
            <person name="Heiman D."/>
            <person name="Howarth C."/>
            <person name="Jen D."/>
            <person name="Larson L."/>
            <person name="Lui A."/>
            <person name="MacDonald J."/>
            <person name="Mehta T."/>
            <person name="Montmayeur A."/>
            <person name="Neiman D."/>
            <person name="Park D."/>
            <person name="Pearson M."/>
            <person name="Priest M."/>
            <person name="Richards J."/>
            <person name="Roberts A."/>
            <person name="Saif S."/>
            <person name="Shea T."/>
            <person name="Shenoy N."/>
            <person name="Sisk P."/>
            <person name="Stolte C."/>
            <person name="Sykes S."/>
            <person name="Walk T."/>
            <person name="White J."/>
            <person name="Yandava C."/>
            <person name="Haas B."/>
            <person name="Nusbaum C."/>
            <person name="Birren B."/>
        </authorList>
    </citation>
    <scope>NUCLEOTIDE SEQUENCE [LARGE SCALE GENOMIC DNA]</scope>
    <source>
        <strain evidence="6">10403S</strain>
    </source>
</reference>
<dbReference type="EMBL" id="CP002002">
    <property type="protein sequence ID" value="AEO05498.1"/>
    <property type="molecule type" value="Genomic_DNA"/>
</dbReference>
<comment type="similarity">
    <text evidence="1">Belongs to the glycosyltransferase 2 family.</text>
</comment>
<protein>
    <recommendedName>
        <fullName evidence="7">Glycosyltransferase</fullName>
    </recommendedName>
</protein>